<feature type="region of interest" description="Disordered" evidence="5">
    <location>
        <begin position="725"/>
        <end position="797"/>
    </location>
</feature>
<name>K1RRU1_MAGGI</name>
<gene>
    <name evidence="7" type="ORF">CGI_10028409</name>
</gene>
<dbReference type="PANTHER" id="PTHR15913:SF0">
    <property type="entry name" value="MASPARDIN"/>
    <property type="match status" value="1"/>
</dbReference>
<organism evidence="7">
    <name type="scientific">Magallana gigas</name>
    <name type="common">Pacific oyster</name>
    <name type="synonym">Crassostrea gigas</name>
    <dbReference type="NCBI Taxonomy" id="29159"/>
    <lineage>
        <taxon>Eukaryota</taxon>
        <taxon>Metazoa</taxon>
        <taxon>Spiralia</taxon>
        <taxon>Lophotrochozoa</taxon>
        <taxon>Mollusca</taxon>
        <taxon>Bivalvia</taxon>
        <taxon>Autobranchia</taxon>
        <taxon>Pteriomorphia</taxon>
        <taxon>Ostreida</taxon>
        <taxon>Ostreoidea</taxon>
        <taxon>Ostreidae</taxon>
        <taxon>Magallana</taxon>
    </lineage>
</organism>
<comment type="subcellular location">
    <subcellularLocation>
        <location evidence="1">Cytoplasm</location>
    </subcellularLocation>
</comment>
<dbReference type="PRINTS" id="PR00111">
    <property type="entry name" value="ABHYDROLASE"/>
</dbReference>
<accession>K1RRU1</accession>
<dbReference type="InParanoid" id="K1RRU1"/>
<feature type="compositionally biased region" description="Polar residues" evidence="5">
    <location>
        <begin position="385"/>
        <end position="424"/>
    </location>
</feature>
<dbReference type="GO" id="GO:0005737">
    <property type="term" value="C:cytoplasm"/>
    <property type="evidence" value="ECO:0007669"/>
    <property type="project" value="UniProtKB-SubCell"/>
</dbReference>
<feature type="domain" description="AB hydrolase-1" evidence="6">
    <location>
        <begin position="481"/>
        <end position="581"/>
    </location>
</feature>
<comment type="similarity">
    <text evidence="2">Belongs to the AB hydrolase superfamily.</text>
</comment>
<dbReference type="ESTHER" id="cragi-k1rru1">
    <property type="family name" value="Maspardin-ACP33-SPG21_like"/>
</dbReference>
<reference evidence="7" key="1">
    <citation type="journal article" date="2012" name="Nature">
        <title>The oyster genome reveals stress adaptation and complexity of shell formation.</title>
        <authorList>
            <person name="Zhang G."/>
            <person name="Fang X."/>
            <person name="Guo X."/>
            <person name="Li L."/>
            <person name="Luo R."/>
            <person name="Xu F."/>
            <person name="Yang P."/>
            <person name="Zhang L."/>
            <person name="Wang X."/>
            <person name="Qi H."/>
            <person name="Xiong Z."/>
            <person name="Que H."/>
            <person name="Xie Y."/>
            <person name="Holland P.W."/>
            <person name="Paps J."/>
            <person name="Zhu Y."/>
            <person name="Wu F."/>
            <person name="Chen Y."/>
            <person name="Wang J."/>
            <person name="Peng C."/>
            <person name="Meng J."/>
            <person name="Yang L."/>
            <person name="Liu J."/>
            <person name="Wen B."/>
            <person name="Zhang N."/>
            <person name="Huang Z."/>
            <person name="Zhu Q."/>
            <person name="Feng Y."/>
            <person name="Mount A."/>
            <person name="Hedgecock D."/>
            <person name="Xu Z."/>
            <person name="Liu Y."/>
            <person name="Domazet-Loso T."/>
            <person name="Du Y."/>
            <person name="Sun X."/>
            <person name="Zhang S."/>
            <person name="Liu B."/>
            <person name="Cheng P."/>
            <person name="Jiang X."/>
            <person name="Li J."/>
            <person name="Fan D."/>
            <person name="Wang W."/>
            <person name="Fu W."/>
            <person name="Wang T."/>
            <person name="Wang B."/>
            <person name="Zhang J."/>
            <person name="Peng Z."/>
            <person name="Li Y."/>
            <person name="Li N."/>
            <person name="Wang J."/>
            <person name="Chen M."/>
            <person name="He Y."/>
            <person name="Tan F."/>
            <person name="Song X."/>
            <person name="Zheng Q."/>
            <person name="Huang R."/>
            <person name="Yang H."/>
            <person name="Du X."/>
            <person name="Chen L."/>
            <person name="Yang M."/>
            <person name="Gaffney P.M."/>
            <person name="Wang S."/>
            <person name="Luo L."/>
            <person name="She Z."/>
            <person name="Ming Y."/>
            <person name="Huang W."/>
            <person name="Zhang S."/>
            <person name="Huang B."/>
            <person name="Zhang Y."/>
            <person name="Qu T."/>
            <person name="Ni P."/>
            <person name="Miao G."/>
            <person name="Wang J."/>
            <person name="Wang Q."/>
            <person name="Steinberg C.E."/>
            <person name="Wang H."/>
            <person name="Li N."/>
            <person name="Qian L."/>
            <person name="Zhang G."/>
            <person name="Li Y."/>
            <person name="Yang H."/>
            <person name="Liu X."/>
            <person name="Wang J."/>
            <person name="Yin Y."/>
            <person name="Wang J."/>
        </authorList>
    </citation>
    <scope>NUCLEOTIDE SEQUENCE [LARGE SCALE GENOMIC DNA]</scope>
    <source>
        <strain evidence="7">05x7-T-G4-1.051#20</strain>
    </source>
</reference>
<dbReference type="InterPro" id="IPR026151">
    <property type="entry name" value="Maspardin"/>
</dbReference>
<evidence type="ECO:0000256" key="3">
    <source>
        <dbReference type="ARBA" id="ARBA00020148"/>
    </source>
</evidence>
<dbReference type="InterPro" id="IPR029058">
    <property type="entry name" value="AB_hydrolase_fold"/>
</dbReference>
<proteinExistence type="inferred from homology"/>
<feature type="compositionally biased region" description="Basic and acidic residues" evidence="5">
    <location>
        <begin position="346"/>
        <end position="384"/>
    </location>
</feature>
<dbReference type="HOGENOM" id="CLU_352759_0_0_1"/>
<feature type="domain" description="AB hydrolase-1" evidence="6">
    <location>
        <begin position="82"/>
        <end position="196"/>
    </location>
</feature>
<dbReference type="Pfam" id="PF00561">
    <property type="entry name" value="Abhydrolase_1"/>
    <property type="match status" value="2"/>
</dbReference>
<dbReference type="EMBL" id="JH823235">
    <property type="protein sequence ID" value="EKC37171.1"/>
    <property type="molecule type" value="Genomic_DNA"/>
</dbReference>
<feature type="region of interest" description="Disordered" evidence="5">
    <location>
        <begin position="344"/>
        <end position="434"/>
    </location>
</feature>
<protein>
    <recommendedName>
        <fullName evidence="3">Maspardin</fullName>
    </recommendedName>
</protein>
<feature type="compositionally biased region" description="Low complexity" evidence="5">
    <location>
        <begin position="769"/>
        <end position="780"/>
    </location>
</feature>
<keyword evidence="4" id="KW-0963">Cytoplasm</keyword>
<dbReference type="SUPFAM" id="SSF53474">
    <property type="entry name" value="alpha/beta-Hydrolases"/>
    <property type="match status" value="2"/>
</dbReference>
<sequence>MTESTIANSQEYQSFRSSVPLKTYIVDDDESKEWKLYDAGPKQVKCPLVCFPPASGTADVFYKQVLALSAVGFRVEYPVYWTMREFCEGFRKLLDHLQLDKIHIFGTSLGGFLAQKFAEYTHRSPRVVSLILCNAFYDTTIFNQTNSAPTFWMMPALVLKKMVMGNFDRGFNDSDICDSIDFLVERLDGLSQSELASRLTLNCMNCYVEPQKLQGVDVTIMDVFDDCALSYAVREEMYKCYPDAKRAHLKSGGNFPYLSRSAEVNIFIQIHLKKYDGTGNPKNPKDTPRNPETPALNLVAIWTARVCGKYQICTACTVSLGPRDIALEEELQLFLRNHNISHNGRLRSDANKKIPRKSDKAGPTNEHIETNHPHMAKSPEEKNISSRPSSFTANLTYDTDPSRPSHSRSSVGGETITSSSNVEVSMNPRGNEDGFMSEIEEKDELSLATSRSLKSAISESVKNVETGTIKNNPAKPDPGVVLFFIHGVGGSSDIWKPQMDYFAGLGYEIVCPDMIGHGLSYAPDNKKSYHFKEILRDMEAMFDMYCKRSNIIIGHSYGCAFATVLARQRAKRVTKLILVSGGGPVPLAPQPGVFSLPLCMLACMKPCITCLFTRGAFYNNPKLSVDKEKAFDIPSYVLDYIMNGQWWLDGDDLYHSCISMPTLLIWGRHDKFVSLAEEEAMNKIIVNCQLEIVEETGHMVMMEAPDHFNSILSLFITRGITKPSANYRDEEEERSNNSPGGATFRSEKDKTTRTNSPWFSPRKKRPDSSKSSKSISSIKSSKSRKSMPKGVLTHSLL</sequence>
<dbReference type="InterPro" id="IPR000073">
    <property type="entry name" value="AB_hydrolase_1"/>
</dbReference>
<evidence type="ECO:0000256" key="1">
    <source>
        <dbReference type="ARBA" id="ARBA00004496"/>
    </source>
</evidence>
<evidence type="ECO:0000256" key="4">
    <source>
        <dbReference type="ARBA" id="ARBA00022490"/>
    </source>
</evidence>
<evidence type="ECO:0000313" key="7">
    <source>
        <dbReference type="EMBL" id="EKC37171.1"/>
    </source>
</evidence>
<evidence type="ECO:0000256" key="5">
    <source>
        <dbReference type="SAM" id="MobiDB-lite"/>
    </source>
</evidence>
<evidence type="ECO:0000259" key="6">
    <source>
        <dbReference type="Pfam" id="PF00561"/>
    </source>
</evidence>
<evidence type="ECO:0000256" key="2">
    <source>
        <dbReference type="ARBA" id="ARBA00008645"/>
    </source>
</evidence>
<dbReference type="AlphaFoldDB" id="K1RRU1"/>
<dbReference type="Gene3D" id="3.40.50.1820">
    <property type="entry name" value="alpha/beta hydrolase"/>
    <property type="match status" value="2"/>
</dbReference>
<dbReference type="PANTHER" id="PTHR15913">
    <property type="entry name" value="ACID CLUSTER PROTEIN 33"/>
    <property type="match status" value="1"/>
</dbReference>